<evidence type="ECO:0000313" key="2">
    <source>
        <dbReference type="EMBL" id="EKM82728.1"/>
    </source>
</evidence>
<dbReference type="EMBL" id="JH971386">
    <property type="protein sequence ID" value="EKM82728.1"/>
    <property type="molecule type" value="Genomic_DNA"/>
</dbReference>
<organism evidence="2 3">
    <name type="scientific">Agaricus bisporus var. burnettii (strain JB137-S8 / ATCC MYA-4627 / FGSC 10392)</name>
    <name type="common">White button mushroom</name>
    <dbReference type="NCBI Taxonomy" id="597362"/>
    <lineage>
        <taxon>Eukaryota</taxon>
        <taxon>Fungi</taxon>
        <taxon>Dikarya</taxon>
        <taxon>Basidiomycota</taxon>
        <taxon>Agaricomycotina</taxon>
        <taxon>Agaricomycetes</taxon>
        <taxon>Agaricomycetidae</taxon>
        <taxon>Agaricales</taxon>
        <taxon>Agaricineae</taxon>
        <taxon>Agaricaceae</taxon>
        <taxon>Agaricus</taxon>
    </lineage>
</organism>
<sequence length="85" mass="8007">MTEAPAGMRGAEGLNFVVGRLTGAKASAADHPAEGLAAGAVGPVGAAGACDWVLGGASGWTGLGGGGGSEDEGARAGFPANWMPP</sequence>
<proteinExistence type="predicted"/>
<dbReference type="HOGENOM" id="CLU_2512127_0_0_1"/>
<keyword evidence="3" id="KW-1185">Reference proteome</keyword>
<reference evidence="3" key="1">
    <citation type="journal article" date="2012" name="Proc. Natl. Acad. Sci. U.S.A.">
        <title>Genome sequence of the button mushroom Agaricus bisporus reveals mechanisms governing adaptation to a humic-rich ecological niche.</title>
        <authorList>
            <person name="Morin E."/>
            <person name="Kohler A."/>
            <person name="Baker A.R."/>
            <person name="Foulongne-Oriol M."/>
            <person name="Lombard V."/>
            <person name="Nagy L.G."/>
            <person name="Ohm R.A."/>
            <person name="Patyshakuliyeva A."/>
            <person name="Brun A."/>
            <person name="Aerts A.L."/>
            <person name="Bailey A.M."/>
            <person name="Billette C."/>
            <person name="Coutinho P.M."/>
            <person name="Deakin G."/>
            <person name="Doddapaneni H."/>
            <person name="Floudas D."/>
            <person name="Grimwood J."/>
            <person name="Hilden K."/>
            <person name="Kuees U."/>
            <person name="LaButti K.M."/>
            <person name="Lapidus A."/>
            <person name="Lindquist E.A."/>
            <person name="Lucas S.M."/>
            <person name="Murat C."/>
            <person name="Riley R.W."/>
            <person name="Salamov A.A."/>
            <person name="Schmutz J."/>
            <person name="Subramanian V."/>
            <person name="Woesten H.A.B."/>
            <person name="Xu J."/>
            <person name="Eastwood D.C."/>
            <person name="Foster G.D."/>
            <person name="Sonnenberg A.S."/>
            <person name="Cullen D."/>
            <person name="de Vries R.P."/>
            <person name="Lundell T."/>
            <person name="Hibbett D.S."/>
            <person name="Henrissat B."/>
            <person name="Burton K.S."/>
            <person name="Kerrigan R.W."/>
            <person name="Challen M.P."/>
            <person name="Grigoriev I.V."/>
            <person name="Martin F."/>
        </authorList>
    </citation>
    <scope>NUCLEOTIDE SEQUENCE [LARGE SCALE GENOMIC DNA]</scope>
    <source>
        <strain evidence="3">JB137-S8 / ATCC MYA-4627 / FGSC 10392</strain>
    </source>
</reference>
<evidence type="ECO:0000256" key="1">
    <source>
        <dbReference type="SAM" id="MobiDB-lite"/>
    </source>
</evidence>
<evidence type="ECO:0000313" key="3">
    <source>
        <dbReference type="Proteomes" id="UP000008493"/>
    </source>
</evidence>
<dbReference type="Proteomes" id="UP000008493">
    <property type="component" value="Unassembled WGS sequence"/>
</dbReference>
<dbReference type="KEGG" id="abp:AGABI1DRAFT82467"/>
<dbReference type="RefSeq" id="XP_007326479.1">
    <property type="nucleotide sequence ID" value="XM_007326417.1"/>
</dbReference>
<dbReference type="InParanoid" id="K5XH10"/>
<feature type="region of interest" description="Disordered" evidence="1">
    <location>
        <begin position="64"/>
        <end position="85"/>
    </location>
</feature>
<gene>
    <name evidence="2" type="ORF">AGABI1DRAFT_82467</name>
</gene>
<dbReference type="AlphaFoldDB" id="K5XH10"/>
<protein>
    <submittedName>
        <fullName evidence="2">Uncharacterized protein</fullName>
    </submittedName>
</protein>
<dbReference type="GeneID" id="18831827"/>
<accession>K5XH10</accession>
<dbReference type="OMA" id="AAGACDW"/>
<name>K5XH10_AGABU</name>